<evidence type="ECO:0000313" key="7">
    <source>
        <dbReference type="EMBL" id="PPQ78357.1"/>
    </source>
</evidence>
<evidence type="ECO:0000256" key="3">
    <source>
        <dbReference type="PROSITE-ProRule" id="PRU00723"/>
    </source>
</evidence>
<evidence type="ECO:0000256" key="2">
    <source>
        <dbReference type="PROSITE-ProRule" id="PRU00339"/>
    </source>
</evidence>
<dbReference type="SMART" id="SM00028">
    <property type="entry name" value="TPR"/>
    <property type="match status" value="3"/>
</dbReference>
<name>A0A409WIM2_PSICY</name>
<evidence type="ECO:0000313" key="8">
    <source>
        <dbReference type="Proteomes" id="UP000283269"/>
    </source>
</evidence>
<dbReference type="InterPro" id="IPR000571">
    <property type="entry name" value="Znf_CCCH"/>
</dbReference>
<dbReference type="InterPro" id="IPR019734">
    <property type="entry name" value="TPR_rpt"/>
</dbReference>
<evidence type="ECO:0000256" key="5">
    <source>
        <dbReference type="SAM" id="MobiDB-lite"/>
    </source>
</evidence>
<dbReference type="InParanoid" id="A0A409WIM2"/>
<organism evidence="7 8">
    <name type="scientific">Psilocybe cyanescens</name>
    <dbReference type="NCBI Taxonomy" id="93625"/>
    <lineage>
        <taxon>Eukaryota</taxon>
        <taxon>Fungi</taxon>
        <taxon>Dikarya</taxon>
        <taxon>Basidiomycota</taxon>
        <taxon>Agaricomycotina</taxon>
        <taxon>Agaricomycetes</taxon>
        <taxon>Agaricomycetidae</taxon>
        <taxon>Agaricales</taxon>
        <taxon>Agaricineae</taxon>
        <taxon>Strophariaceae</taxon>
        <taxon>Psilocybe</taxon>
    </lineage>
</organism>
<dbReference type="EMBL" id="NHYD01003421">
    <property type="protein sequence ID" value="PPQ78357.1"/>
    <property type="molecule type" value="Genomic_DNA"/>
</dbReference>
<dbReference type="AlphaFoldDB" id="A0A409WIM2"/>
<evidence type="ECO:0000256" key="4">
    <source>
        <dbReference type="SAM" id="Coils"/>
    </source>
</evidence>
<gene>
    <name evidence="7" type="ORF">CVT25_011640</name>
</gene>
<dbReference type="Proteomes" id="UP000283269">
    <property type="component" value="Unassembled WGS sequence"/>
</dbReference>
<keyword evidence="3" id="KW-0862">Zinc</keyword>
<feature type="zinc finger region" description="C3H1-type" evidence="3">
    <location>
        <begin position="178"/>
        <end position="205"/>
    </location>
</feature>
<proteinExistence type="predicted"/>
<feature type="repeat" description="TPR" evidence="2">
    <location>
        <begin position="60"/>
        <end position="93"/>
    </location>
</feature>
<feature type="compositionally biased region" description="Low complexity" evidence="5">
    <location>
        <begin position="523"/>
        <end position="553"/>
    </location>
</feature>
<dbReference type="PANTHER" id="PTHR46423">
    <property type="entry name" value="RNA POLYMERASE II-ASSOCIATED PROTEIN 3"/>
    <property type="match status" value="1"/>
</dbReference>
<sequence length="1098" mass="122637">MDQLVEQAARRVDARKKKVEELAKEAEEIKNRGNEKFKKGDYLGAAEVYVHAINYSGPTPVLLSNLAMAYFKLNHFEESLWAATAALEYDPRFLKARFRRAMARKELSLYKAAVKDLETIIAEQPDNEAAQQELKAIRTILQHDQGLNVNATERDHPRFDAEPWETYMDSDTEDSQHFGNLTPCRFYNHAGCIRGSQCRFSHAPDNDSFGDAKCIYSHDKRFLPAGGWWNDPAKVEAAKALRRESDFYDILEFDLHSALMEYPKASGFAAKLQREEVIEQVNLDYEIIEETEGIIAMPSPKRFVLLLCFEQYELFNPINTHLLSALRNKIKVVEVRESPNSIETALRHLAMPNLASVLVADPSIIKRKYKTLVIKLVEYVKNGGSVALAGQFSSHITPPDFDKFMKHSWGLDWKFGAYHRTTFQTNPANELVRRNPSLDGSYSMKSVHVADILPEMAMYVPIEGARLQSLVFAATKIKDTSESPAVCARVGRGLLSFLGDVNREDSSTNTILAMLGLLDEPNAPLASPPSAASTSSTAAGPSTTQRGQSGTTSENGKNKKKKQSKSQKSSQRSEDRARRTGYAVISDDDEVQVRTDYIMGPRSERVESTGYAVVSDDDDDDETEVMTEYVIGSRSEGVERTGYAVVSEDNIPRVGIAIAPQDLIENTGIAVECSSKFVLIVALANAEMFARIYAHQISALKKKVEVKTAVTASQALVHLTSPDICAVYIVDEGIARPTNSLVLTKIVDYIKAGGQAVIGGLFPSMTTPPDITKTLSNFGVPWRAGSYSRTEAERNGHHEAAIKNPSLSEAFYMKAVHLTGFHAEELFYEQYPQNTDDWEAPILRTRLGKGHLSYNGDVNAETESTDIVLAMLELLTPKRAIVPDSKKFFMILTSYHEQKEVMDRFLNKFIEDAKEKAEVLYGLSNARVIDLLPSRDLLGILITDPYILDIENEYLLSKVVEYSKQGGTVVFGSVFSLQVTLTQFRPLFRDNWGLDWDFCIGPQDTKVTKNSKNSLAKKMDDSKVPKTFQINGIYVRGIAPSMAVYIPQNRPNLWKPADNNFSSSIIYTDVEKGHLGFIGVNSMDDEIRTIFYTMIGLS</sequence>
<evidence type="ECO:0000259" key="6">
    <source>
        <dbReference type="PROSITE" id="PS50103"/>
    </source>
</evidence>
<keyword evidence="3" id="KW-0479">Metal-binding</keyword>
<dbReference type="STRING" id="93625.A0A409WIM2"/>
<feature type="coiled-coil region" evidence="4">
    <location>
        <begin position="5"/>
        <end position="36"/>
    </location>
</feature>
<dbReference type="PROSITE" id="PS50103">
    <property type="entry name" value="ZF_C3H1"/>
    <property type="match status" value="1"/>
</dbReference>
<dbReference type="GO" id="GO:0101031">
    <property type="term" value="C:protein folding chaperone complex"/>
    <property type="evidence" value="ECO:0007669"/>
    <property type="project" value="TreeGrafter"/>
</dbReference>
<dbReference type="SUPFAM" id="SSF48452">
    <property type="entry name" value="TPR-like"/>
    <property type="match status" value="1"/>
</dbReference>
<dbReference type="PROSITE" id="PS50005">
    <property type="entry name" value="TPR"/>
    <property type="match status" value="1"/>
</dbReference>
<feature type="domain" description="C3H1-type" evidence="6">
    <location>
        <begin position="178"/>
        <end position="205"/>
    </location>
</feature>
<keyword evidence="1 2" id="KW-0802">TPR repeat</keyword>
<dbReference type="InterPro" id="IPR011990">
    <property type="entry name" value="TPR-like_helical_dom_sf"/>
</dbReference>
<keyword evidence="3" id="KW-0863">Zinc-finger</keyword>
<dbReference type="PANTHER" id="PTHR46423:SF1">
    <property type="entry name" value="RNA POLYMERASE II-ASSOCIATED PROTEIN 3"/>
    <property type="match status" value="1"/>
</dbReference>
<reference evidence="7 8" key="1">
    <citation type="journal article" date="2018" name="Evol. Lett.">
        <title>Horizontal gene cluster transfer increased hallucinogenic mushroom diversity.</title>
        <authorList>
            <person name="Reynolds H.T."/>
            <person name="Vijayakumar V."/>
            <person name="Gluck-Thaler E."/>
            <person name="Korotkin H.B."/>
            <person name="Matheny P.B."/>
            <person name="Slot J.C."/>
        </authorList>
    </citation>
    <scope>NUCLEOTIDE SEQUENCE [LARGE SCALE GENOMIC DNA]</scope>
    <source>
        <strain evidence="7 8">2631</strain>
    </source>
</reference>
<dbReference type="GO" id="GO:0008270">
    <property type="term" value="F:zinc ion binding"/>
    <property type="evidence" value="ECO:0007669"/>
    <property type="project" value="UniProtKB-KW"/>
</dbReference>
<dbReference type="OrthoDB" id="245563at2759"/>
<comment type="caution">
    <text evidence="7">The sequence shown here is derived from an EMBL/GenBank/DDBJ whole genome shotgun (WGS) entry which is preliminary data.</text>
</comment>
<feature type="region of interest" description="Disordered" evidence="5">
    <location>
        <begin position="523"/>
        <end position="583"/>
    </location>
</feature>
<protein>
    <recommendedName>
        <fullName evidence="6">C3H1-type domain-containing protein</fullName>
    </recommendedName>
</protein>
<keyword evidence="8" id="KW-1185">Reference proteome</keyword>
<accession>A0A409WIM2</accession>
<dbReference type="Gene3D" id="1.25.40.10">
    <property type="entry name" value="Tetratricopeptide repeat domain"/>
    <property type="match status" value="1"/>
</dbReference>
<dbReference type="InterPro" id="IPR051966">
    <property type="entry name" value="RPAP3"/>
</dbReference>
<evidence type="ECO:0000256" key="1">
    <source>
        <dbReference type="ARBA" id="ARBA00022803"/>
    </source>
</evidence>
<keyword evidence="4" id="KW-0175">Coiled coil</keyword>